<comment type="subcellular location">
    <subcellularLocation>
        <location evidence="1">Cell membrane</location>
        <topology evidence="1">Multi-pass membrane protein</topology>
    </subcellularLocation>
</comment>
<dbReference type="PROSITE" id="PS50929">
    <property type="entry name" value="ABC_TM1F"/>
    <property type="match status" value="1"/>
</dbReference>
<dbReference type="SMART" id="SM00382">
    <property type="entry name" value="AAA"/>
    <property type="match status" value="1"/>
</dbReference>
<dbReference type="AlphaFoldDB" id="A0A328FE96"/>
<keyword evidence="2" id="KW-0813">Transport</keyword>
<proteinExistence type="predicted"/>
<dbReference type="InterPro" id="IPR005074">
    <property type="entry name" value="Peptidase_C39"/>
</dbReference>
<dbReference type="SUPFAM" id="SSF52540">
    <property type="entry name" value="P-loop containing nucleoside triphosphate hydrolases"/>
    <property type="match status" value="1"/>
</dbReference>
<dbReference type="InterPro" id="IPR003593">
    <property type="entry name" value="AAA+_ATPase"/>
</dbReference>
<evidence type="ECO:0000256" key="10">
    <source>
        <dbReference type="SAM" id="Phobius"/>
    </source>
</evidence>
<evidence type="ECO:0000313" key="16">
    <source>
        <dbReference type="Proteomes" id="UP000248798"/>
    </source>
</evidence>
<evidence type="ECO:0000256" key="3">
    <source>
        <dbReference type="ARBA" id="ARBA00022475"/>
    </source>
</evidence>
<gene>
    <name evidence="15" type="ORF">DO021_14225</name>
    <name evidence="14" type="ORF">EYB58_19250</name>
</gene>
<keyword evidence="7" id="KW-0067">ATP-binding</keyword>
<evidence type="ECO:0000313" key="14">
    <source>
        <dbReference type="EMBL" id="QBH14867.1"/>
    </source>
</evidence>
<evidence type="ECO:0000256" key="1">
    <source>
        <dbReference type="ARBA" id="ARBA00004651"/>
    </source>
</evidence>
<keyword evidence="3" id="KW-1003">Cell membrane</keyword>
<accession>A0A328FE96</accession>
<dbReference type="InterPro" id="IPR039421">
    <property type="entry name" value="Type_1_exporter"/>
</dbReference>
<reference evidence="15 16" key="1">
    <citation type="submission" date="2018-06" db="EMBL/GenBank/DDBJ databases">
        <title>Complete Genome Sequence of Desulfobacter hydrogenophilus (DSM3380).</title>
        <authorList>
            <person name="Marietou A."/>
            <person name="Schreiber L."/>
            <person name="Marshall I."/>
            <person name="Jorgensen B."/>
        </authorList>
    </citation>
    <scope>NUCLEOTIDE SEQUENCE [LARGE SCALE GENOMIC DNA]</scope>
    <source>
        <strain evidence="15 16">DSM 3380</strain>
    </source>
</reference>
<dbReference type="NCBIfam" id="TIGR03375">
    <property type="entry name" value="type_I_sec_LssB"/>
    <property type="match status" value="1"/>
</dbReference>
<evidence type="ECO:0000256" key="2">
    <source>
        <dbReference type="ARBA" id="ARBA00022448"/>
    </source>
</evidence>
<protein>
    <submittedName>
        <fullName evidence="15">Type I secretion system permease/ATPase</fullName>
    </submittedName>
</protein>
<evidence type="ECO:0000256" key="9">
    <source>
        <dbReference type="ARBA" id="ARBA00023136"/>
    </source>
</evidence>
<evidence type="ECO:0000313" key="15">
    <source>
        <dbReference type="EMBL" id="RAM01375.1"/>
    </source>
</evidence>
<dbReference type="Gene3D" id="3.40.50.300">
    <property type="entry name" value="P-loop containing nucleotide triphosphate hydrolases"/>
    <property type="match status" value="1"/>
</dbReference>
<dbReference type="Pfam" id="PF00664">
    <property type="entry name" value="ABC_membrane"/>
    <property type="match status" value="1"/>
</dbReference>
<dbReference type="GO" id="GO:0016887">
    <property type="term" value="F:ATP hydrolysis activity"/>
    <property type="evidence" value="ECO:0007669"/>
    <property type="project" value="InterPro"/>
</dbReference>
<evidence type="ECO:0000256" key="5">
    <source>
        <dbReference type="ARBA" id="ARBA00022741"/>
    </source>
</evidence>
<feature type="transmembrane region" description="Helical" evidence="10">
    <location>
        <begin position="278"/>
        <end position="301"/>
    </location>
</feature>
<dbReference type="GO" id="GO:0015421">
    <property type="term" value="F:ABC-type oligopeptide transporter activity"/>
    <property type="evidence" value="ECO:0007669"/>
    <property type="project" value="TreeGrafter"/>
</dbReference>
<dbReference type="FunFam" id="3.40.50.300:FF:000299">
    <property type="entry name" value="ABC transporter ATP-binding protein/permease"/>
    <property type="match status" value="1"/>
</dbReference>
<dbReference type="GO" id="GO:0005886">
    <property type="term" value="C:plasma membrane"/>
    <property type="evidence" value="ECO:0007669"/>
    <property type="project" value="UniProtKB-SubCell"/>
</dbReference>
<dbReference type="InterPro" id="IPR003439">
    <property type="entry name" value="ABC_transporter-like_ATP-bd"/>
</dbReference>
<dbReference type="Gene3D" id="1.20.1560.10">
    <property type="entry name" value="ABC transporter type 1, transmembrane domain"/>
    <property type="match status" value="1"/>
</dbReference>
<dbReference type="RefSeq" id="WP_111957821.1">
    <property type="nucleotide sequence ID" value="NZ_CP036313.1"/>
</dbReference>
<evidence type="ECO:0000259" key="12">
    <source>
        <dbReference type="PROSITE" id="PS50929"/>
    </source>
</evidence>
<keyword evidence="5" id="KW-0547">Nucleotide-binding</keyword>
<feature type="transmembrane region" description="Helical" evidence="10">
    <location>
        <begin position="206"/>
        <end position="223"/>
    </location>
</feature>
<feature type="domain" description="Peptidase C39" evidence="13">
    <location>
        <begin position="3"/>
        <end position="135"/>
    </location>
</feature>
<evidence type="ECO:0000313" key="17">
    <source>
        <dbReference type="Proteomes" id="UP000293902"/>
    </source>
</evidence>
<name>A0A328FE96_9BACT</name>
<dbReference type="InterPro" id="IPR036640">
    <property type="entry name" value="ABC1_TM_sf"/>
</dbReference>
<organism evidence="15 16">
    <name type="scientific">Desulfobacter hydrogenophilus</name>
    <dbReference type="NCBI Taxonomy" id="2291"/>
    <lineage>
        <taxon>Bacteria</taxon>
        <taxon>Pseudomonadati</taxon>
        <taxon>Thermodesulfobacteriota</taxon>
        <taxon>Desulfobacteria</taxon>
        <taxon>Desulfobacterales</taxon>
        <taxon>Desulfobacteraceae</taxon>
        <taxon>Desulfobacter</taxon>
    </lineage>
</organism>
<keyword evidence="6" id="KW-0378">Hydrolase</keyword>
<feature type="transmembrane region" description="Helical" evidence="10">
    <location>
        <begin position="390"/>
        <end position="413"/>
    </location>
</feature>
<evidence type="ECO:0000256" key="6">
    <source>
        <dbReference type="ARBA" id="ARBA00022801"/>
    </source>
</evidence>
<dbReference type="EMBL" id="CP036313">
    <property type="protein sequence ID" value="QBH14867.1"/>
    <property type="molecule type" value="Genomic_DNA"/>
</dbReference>
<dbReference type="SUPFAM" id="SSF90123">
    <property type="entry name" value="ABC transporter transmembrane region"/>
    <property type="match status" value="1"/>
</dbReference>
<dbReference type="CDD" id="cd03245">
    <property type="entry name" value="ABCC_bacteriocin_exporters"/>
    <property type="match status" value="1"/>
</dbReference>
<dbReference type="GO" id="GO:0006508">
    <property type="term" value="P:proteolysis"/>
    <property type="evidence" value="ECO:0007669"/>
    <property type="project" value="InterPro"/>
</dbReference>
<evidence type="ECO:0000256" key="7">
    <source>
        <dbReference type="ARBA" id="ARBA00022840"/>
    </source>
</evidence>
<keyword evidence="8 10" id="KW-1133">Transmembrane helix</keyword>
<dbReference type="Pfam" id="PF00005">
    <property type="entry name" value="ABC_tran"/>
    <property type="match status" value="1"/>
</dbReference>
<dbReference type="Proteomes" id="UP000293902">
    <property type="component" value="Chromosome"/>
</dbReference>
<keyword evidence="17" id="KW-1185">Reference proteome</keyword>
<feature type="domain" description="ABC transporter" evidence="11">
    <location>
        <begin position="484"/>
        <end position="714"/>
    </location>
</feature>
<evidence type="ECO:0000256" key="8">
    <source>
        <dbReference type="ARBA" id="ARBA00022989"/>
    </source>
</evidence>
<dbReference type="InterPro" id="IPR027417">
    <property type="entry name" value="P-loop_NTPase"/>
</dbReference>
<dbReference type="GO" id="GO:0005524">
    <property type="term" value="F:ATP binding"/>
    <property type="evidence" value="ECO:0007669"/>
    <property type="project" value="UniProtKB-KW"/>
</dbReference>
<dbReference type="PROSITE" id="PS50893">
    <property type="entry name" value="ABC_TRANSPORTER_2"/>
    <property type="match status" value="1"/>
</dbReference>
<reference evidence="14 17" key="2">
    <citation type="submission" date="2019-02" db="EMBL/GenBank/DDBJ databases">
        <title>Complete genome sequence of Desulfobacter hydrogenophilus AcRS1.</title>
        <authorList>
            <person name="Marietou A."/>
            <person name="Lund M.B."/>
            <person name="Marshall I.P.G."/>
            <person name="Schreiber L."/>
            <person name="Jorgensen B."/>
        </authorList>
    </citation>
    <scope>NUCLEOTIDE SEQUENCE [LARGE SCALE GENOMIC DNA]</scope>
    <source>
        <strain evidence="14 17">AcRS1</strain>
    </source>
</reference>
<dbReference type="InterPro" id="IPR011527">
    <property type="entry name" value="ABC1_TM_dom"/>
</dbReference>
<keyword evidence="4 10" id="KW-0812">Transmembrane</keyword>
<dbReference type="CDD" id="cd18587">
    <property type="entry name" value="ABC_6TM_LapB_like"/>
    <property type="match status" value="1"/>
</dbReference>
<feature type="transmembrane region" description="Helical" evidence="10">
    <location>
        <begin position="307"/>
        <end position="329"/>
    </location>
</feature>
<dbReference type="CDD" id="cd02421">
    <property type="entry name" value="Peptidase_C39_likeD"/>
    <property type="match status" value="1"/>
</dbReference>
<dbReference type="Gene3D" id="3.90.70.10">
    <property type="entry name" value="Cysteine proteinases"/>
    <property type="match status" value="1"/>
</dbReference>
<feature type="transmembrane region" description="Helical" evidence="10">
    <location>
        <begin position="172"/>
        <end position="194"/>
    </location>
</feature>
<dbReference type="Proteomes" id="UP000248798">
    <property type="component" value="Unassembled WGS sequence"/>
</dbReference>
<evidence type="ECO:0000259" key="11">
    <source>
        <dbReference type="PROSITE" id="PS50893"/>
    </source>
</evidence>
<keyword evidence="9 10" id="KW-0472">Membrane</keyword>
<dbReference type="PROSITE" id="PS50990">
    <property type="entry name" value="PEPTIDASE_C39"/>
    <property type="match status" value="1"/>
</dbReference>
<evidence type="ECO:0000256" key="4">
    <source>
        <dbReference type="ARBA" id="ARBA00022692"/>
    </source>
</evidence>
<feature type="domain" description="ABC transmembrane type-1" evidence="12">
    <location>
        <begin position="172"/>
        <end position="450"/>
    </location>
</feature>
<dbReference type="OrthoDB" id="9772049at2"/>
<dbReference type="InterPro" id="IPR017750">
    <property type="entry name" value="ATPase_T1SS"/>
</dbReference>
<dbReference type="EMBL" id="QLNI01000028">
    <property type="protein sequence ID" value="RAM01375.1"/>
    <property type="molecule type" value="Genomic_DNA"/>
</dbReference>
<sequence length="714" mass="79196">MSQTHFSDPLMQCLVAMTRLNHTPSSEKVLSHGLPFEPGADRPRLFSIDNPKANFSRAAQKAGFVSKLQKRKLKQIPSLVLPAILTLKDDNACLLLDINFEKKNAEVILPWLDDNPVQIGLEKLEEEYLGYVFFLKKKFKGANQDPAAAGILKKKNWFFGTLMKFKGIYGRVLLATFLVNLFVIAGPIFTLNVYDRIIPHNATDTLWVLACGVGLIYIFDLILKNIRTYFLENTARRSDVILSSMLFEQAMNLKLRDKPGSIGSFSSIIRDFDGIRSFFASSAITAFIDLPFAVIFLLVIYSINHLIVLIPLVTVFLILVISIPMRYLIQKTIDSTHDATHHRNSVLIESLSNLEAIKAYNAGSSMQWHWEESCGFIADKSQRSRVRSGFLSTMTAFLTQVNSVAIIIAGVYLIKDGELTMGGLIAVNILASRSISPMAQAVSLMLNFGQMKAGLKSLNTFMQKDVERPENKKFIHRPNIKGDIEFKDVGFNYPEEQSRAVSNISFHIKSGERVGIIGAVGSGKSTIGKLLLSLFEPDEGSIFIDGLNINQIDPADLRHNFSYVPQDVTLFSGSVRDNVTLKSAHASDDAIIRAARIGGVNTFTDRHPQGMDLQVGEKGTRLSGGQRQSVAVSMAFIEKSPIILLDEPTNAMDFNTEAQVIANIGRVTKGYTTIIITHKPSILKIVDRLLVMDKGRLVMDGPKDEILARLAGKK</sequence>
<dbReference type="GO" id="GO:0008233">
    <property type="term" value="F:peptidase activity"/>
    <property type="evidence" value="ECO:0007669"/>
    <property type="project" value="InterPro"/>
</dbReference>
<evidence type="ECO:0000259" key="13">
    <source>
        <dbReference type="PROSITE" id="PS50990"/>
    </source>
</evidence>
<dbReference type="PANTHER" id="PTHR43394:SF1">
    <property type="entry name" value="ATP-BINDING CASSETTE SUB-FAMILY B MEMBER 10, MITOCHONDRIAL"/>
    <property type="match status" value="1"/>
</dbReference>
<dbReference type="PANTHER" id="PTHR43394">
    <property type="entry name" value="ATP-DEPENDENT PERMEASE MDL1, MITOCHONDRIAL"/>
    <property type="match status" value="1"/>
</dbReference>